<evidence type="ECO:0000259" key="3">
    <source>
        <dbReference type="Pfam" id="PF01323"/>
    </source>
</evidence>
<dbReference type="InterPro" id="IPR001853">
    <property type="entry name" value="DSBA-like_thioredoxin_dom"/>
</dbReference>
<protein>
    <recommendedName>
        <fullName evidence="1">2-hydroxychromene-2-carboxylate isomerase</fullName>
        <ecNumber evidence="1">5.99.1.4</ecNumber>
    </recommendedName>
</protein>
<evidence type="ECO:0000313" key="4">
    <source>
        <dbReference type="EMBL" id="KRO72754.1"/>
    </source>
</evidence>
<organism evidence="4 5">
    <name type="scientific">OM182 bacterium BACL3 MAG-120507-bin80</name>
    <dbReference type="NCBI Taxonomy" id="1655577"/>
    <lineage>
        <taxon>Bacteria</taxon>
        <taxon>Pseudomonadati</taxon>
        <taxon>Pseudomonadota</taxon>
        <taxon>Gammaproteobacteria</taxon>
        <taxon>OMG group</taxon>
        <taxon>OM182 clade</taxon>
    </lineage>
</organism>
<keyword evidence="1" id="KW-0413">Isomerase</keyword>
<dbReference type="GO" id="GO:0006749">
    <property type="term" value="P:glutathione metabolic process"/>
    <property type="evidence" value="ECO:0007669"/>
    <property type="project" value="TreeGrafter"/>
</dbReference>
<dbReference type="GO" id="GO:0004602">
    <property type="term" value="F:glutathione peroxidase activity"/>
    <property type="evidence" value="ECO:0007669"/>
    <property type="project" value="TreeGrafter"/>
</dbReference>
<comment type="similarity">
    <text evidence="1">Belongs to the GST superfamily. NadH family.</text>
</comment>
<name>A0A0R2SHE6_9GAMM</name>
<feature type="active site" description="Nucleophile" evidence="2">
    <location>
        <position position="13"/>
    </location>
</feature>
<evidence type="ECO:0000313" key="5">
    <source>
        <dbReference type="Proteomes" id="UP000051934"/>
    </source>
</evidence>
<dbReference type="GO" id="GO:0004364">
    <property type="term" value="F:glutathione transferase activity"/>
    <property type="evidence" value="ECO:0007669"/>
    <property type="project" value="TreeGrafter"/>
</dbReference>
<evidence type="ECO:0000256" key="1">
    <source>
        <dbReference type="PIRNR" id="PIRNR006386"/>
    </source>
</evidence>
<dbReference type="PANTHER" id="PTHR42943">
    <property type="entry name" value="GLUTATHIONE S-TRANSFERASE KAPPA"/>
    <property type="match status" value="1"/>
</dbReference>
<dbReference type="GO" id="GO:0018845">
    <property type="term" value="F:2-hydroxychromene-2-carboxylate isomerase activity"/>
    <property type="evidence" value="ECO:0007669"/>
    <property type="project" value="UniProtKB-UniRule"/>
</dbReference>
<dbReference type="CDD" id="cd03022">
    <property type="entry name" value="DsbA_HCCA_Iso"/>
    <property type="match status" value="1"/>
</dbReference>
<dbReference type="Pfam" id="PF01323">
    <property type="entry name" value="DSBA"/>
    <property type="match status" value="1"/>
</dbReference>
<dbReference type="Gene3D" id="3.40.30.10">
    <property type="entry name" value="Glutaredoxin"/>
    <property type="match status" value="1"/>
</dbReference>
<comment type="caution">
    <text evidence="4">The sequence shown here is derived from an EMBL/GenBank/DDBJ whole genome shotgun (WGS) entry which is preliminary data.</text>
</comment>
<proteinExistence type="inferred from homology"/>
<sequence>MNLRVEFHYDFGSPNAYLSHRVLPSIAERTGVEIHYVPVLLGGIFKSTNNRSPMEQFADVLNKPEYQAKETLRFLMRHDITELVRNPHFPVNTISMMRGAVFAQGKEWEAQYIDALFKAMWERGLNMADPEQIGSVLTEAGLPVAEILAAISDPDVKQGLIDNTANSVARGNFGSPSFFVNEELFFGKDKLRDLEEEIVSKLG</sequence>
<dbReference type="SUPFAM" id="SSF52833">
    <property type="entry name" value="Thioredoxin-like"/>
    <property type="match status" value="1"/>
</dbReference>
<comment type="catalytic activity">
    <reaction evidence="1">
        <text>2-hydroxychromene-2-carboxylate = (3E)-4-(2-hydroxyphenyl)-2-oxobut-3-enoate</text>
        <dbReference type="Rhea" id="RHEA:27401"/>
        <dbReference type="ChEBI" id="CHEBI:59350"/>
        <dbReference type="ChEBI" id="CHEBI:59353"/>
        <dbReference type="EC" id="5.99.1.4"/>
    </reaction>
</comment>
<dbReference type="InterPro" id="IPR036249">
    <property type="entry name" value="Thioredoxin-like_sf"/>
</dbReference>
<gene>
    <name evidence="4" type="ORF">ABR69_03335</name>
</gene>
<dbReference type="PIRSF" id="PIRSF006386">
    <property type="entry name" value="HCCAis_GSTk"/>
    <property type="match status" value="1"/>
</dbReference>
<accession>A0A0R2SHE6</accession>
<dbReference type="EC" id="5.99.1.4" evidence="1"/>
<dbReference type="InterPro" id="IPR051924">
    <property type="entry name" value="GST_Kappa/NadH"/>
</dbReference>
<dbReference type="InterPro" id="IPR014440">
    <property type="entry name" value="HCCAis_GSTk"/>
</dbReference>
<evidence type="ECO:0000256" key="2">
    <source>
        <dbReference type="PIRSR" id="PIRSR006386-1"/>
    </source>
</evidence>
<dbReference type="InterPro" id="IPR044087">
    <property type="entry name" value="NahD-like"/>
</dbReference>
<reference evidence="4 5" key="1">
    <citation type="submission" date="2015-10" db="EMBL/GenBank/DDBJ databases">
        <title>Metagenome-Assembled Genomes uncover a global brackish microbiome.</title>
        <authorList>
            <person name="Hugerth L.W."/>
            <person name="Larsson J."/>
            <person name="Alneberg J."/>
            <person name="Lindh M.V."/>
            <person name="Legrand C."/>
            <person name="Pinhassi J."/>
            <person name="Andersson A.F."/>
        </authorList>
    </citation>
    <scope>NUCLEOTIDE SEQUENCE [LARGE SCALE GENOMIC DNA]</scope>
    <source>
        <strain evidence="4">BACL4 MAG-120507-bin80</strain>
    </source>
</reference>
<dbReference type="AlphaFoldDB" id="A0A0R2SHE6"/>
<dbReference type="EMBL" id="LIBB01000048">
    <property type="protein sequence ID" value="KRO72754.1"/>
    <property type="molecule type" value="Genomic_DNA"/>
</dbReference>
<dbReference type="PANTHER" id="PTHR42943:SF2">
    <property type="entry name" value="GLUTATHIONE S-TRANSFERASE KAPPA 1"/>
    <property type="match status" value="1"/>
</dbReference>
<dbReference type="Proteomes" id="UP000051934">
    <property type="component" value="Unassembled WGS sequence"/>
</dbReference>
<feature type="domain" description="DSBA-like thioredoxin" evidence="3">
    <location>
        <begin position="5"/>
        <end position="198"/>
    </location>
</feature>
<dbReference type="GO" id="GO:1901170">
    <property type="term" value="P:naphthalene catabolic process"/>
    <property type="evidence" value="ECO:0007669"/>
    <property type="project" value="InterPro"/>
</dbReference>